<keyword evidence="3" id="KW-1185">Reference proteome</keyword>
<keyword evidence="1" id="KW-0812">Transmembrane</keyword>
<accession>A0A7W5ZTP1</accession>
<evidence type="ECO:0000256" key="1">
    <source>
        <dbReference type="SAM" id="Phobius"/>
    </source>
</evidence>
<proteinExistence type="predicted"/>
<keyword evidence="1" id="KW-1133">Transmembrane helix</keyword>
<evidence type="ECO:0000313" key="2">
    <source>
        <dbReference type="EMBL" id="MBB3841886.1"/>
    </source>
</evidence>
<dbReference type="EMBL" id="JACIBY010000022">
    <property type="protein sequence ID" value="MBB3841886.1"/>
    <property type="molecule type" value="Genomic_DNA"/>
</dbReference>
<evidence type="ECO:0000313" key="3">
    <source>
        <dbReference type="Proteomes" id="UP000541352"/>
    </source>
</evidence>
<comment type="caution">
    <text evidence="2">The sequence shown here is derived from an EMBL/GenBank/DDBJ whole genome shotgun (WGS) entry which is preliminary data.</text>
</comment>
<sequence>MLLKAFQYRNNLLYCHRKTLNFHLGALGLLAFITIVVVVWSFKKYQHHTAKTYVFHPKGASIEIYDDKK</sequence>
<name>A0A7W5ZTP1_9BACT</name>
<dbReference type="Proteomes" id="UP000541352">
    <property type="component" value="Unassembled WGS sequence"/>
</dbReference>
<keyword evidence="1" id="KW-0472">Membrane</keyword>
<feature type="transmembrane region" description="Helical" evidence="1">
    <location>
        <begin position="20"/>
        <end position="42"/>
    </location>
</feature>
<dbReference type="RefSeq" id="WP_183979852.1">
    <property type="nucleotide sequence ID" value="NZ_JACIBY010000022.1"/>
</dbReference>
<dbReference type="AlphaFoldDB" id="A0A7W5ZTP1"/>
<organism evidence="2 3">
    <name type="scientific">Runella defluvii</name>
    <dbReference type="NCBI Taxonomy" id="370973"/>
    <lineage>
        <taxon>Bacteria</taxon>
        <taxon>Pseudomonadati</taxon>
        <taxon>Bacteroidota</taxon>
        <taxon>Cytophagia</taxon>
        <taxon>Cytophagales</taxon>
        <taxon>Spirosomataceae</taxon>
        <taxon>Runella</taxon>
    </lineage>
</organism>
<protein>
    <submittedName>
        <fullName evidence="2">Uncharacterized protein</fullName>
    </submittedName>
</protein>
<reference evidence="2 3" key="1">
    <citation type="submission" date="2020-08" db="EMBL/GenBank/DDBJ databases">
        <title>Genomic Encyclopedia of Type Strains, Phase IV (KMG-IV): sequencing the most valuable type-strain genomes for metagenomic binning, comparative biology and taxonomic classification.</title>
        <authorList>
            <person name="Goeker M."/>
        </authorList>
    </citation>
    <scope>NUCLEOTIDE SEQUENCE [LARGE SCALE GENOMIC DNA]</scope>
    <source>
        <strain evidence="2 3">DSM 17976</strain>
    </source>
</reference>
<gene>
    <name evidence="2" type="ORF">FHS57_005915</name>
</gene>